<feature type="compositionally biased region" description="Low complexity" evidence="1">
    <location>
        <begin position="552"/>
        <end position="563"/>
    </location>
</feature>
<sequence>MKTESVVNLSYILRSKKMFFFVVLLFIWKIEEASQSELYPVPQHHVQPRSSGSSFVDDATDELFGLLLAPLGSKRSNSRSKKNNHNWSKLFGGGGQHSSHKGSYHRQPNYHRASYSSYDQQRYAPSSEYLSYGYPPTTTHKKSTSYPYPTSNGYKHHVSSYGGHNHHPSYSSGDHNKHHLSSSYPPSSGYKHSYSSSGGQSHYPSYSYTQYGNHYKHPPPPKRHYEGGLQNYEHYPSYPPSYPPPYGYPYGYPAYANITMHSQGNATNATTYHSPPPYYPYIYPPHHKYPPPHKPSHYGPKKPKYAEIDTHLNLPPVKFRLHLRPNIKIFTNTTDPLEKKPDDEEDLPYPPPEREPPKKYPPYPYHSQHHAHHYPSPHNTHHYPSPHNTHHYPSPHHYPPPPPYPPPTYPPPTPSHGKIHYEPNFAIKFDPQVITTPAPLNDTYTPIPGYAGYPYHLPPPGYPPYGYPPPSYGHHAHHPQERSYNQDYSYPNYANHRYDTPPPYPYPPYYGHHHSGYGATYEKPKEKTTTTSTTTTTTTTTTRRPTRRTTTRRTTTTRRPTTTTRRRTTTTRRPTSTTTRPTTTTRRPTSTTTRLTTTTRRSTNTITRPTTTTRRPITTTTRRTTARPTLRFTTTTRTPRSTSTSSFSTTTKFAFSTTSTSSSSTQSLGEGVITTTTSIISRVEEFSETTTSFSSFSTINPSRTSMDVTATQIKTSLPSLDSSSKIDENSDIEIKINPSRTQPAETSCDSTLLDHQTVTNAIKKNVRNMGEKQSVSTSSVKFGNTFGPEIVGKSSRLPNMPLFSTQTVTVTVTEILPSIGSTDTNSADQFKPAVTKTEIIIQPTMTNMTISNNLEITKNLKTRNDTTNVTASSSQKEISMMSHDVLKGAVSNTNCNENSIDSNSIKEDKTESVQTETMTRNPVNMLDETKDNTENTLTYSIVKPHPRRLVNEYDEVIPPTLISPDLL</sequence>
<gene>
    <name evidence="3" type="primary">LOC106463595</name>
</gene>
<evidence type="ECO:0000313" key="3">
    <source>
        <dbReference type="RefSeq" id="XP_022246833.1"/>
    </source>
</evidence>
<feature type="region of interest" description="Disordered" evidence="1">
    <location>
        <begin position="74"/>
        <end position="109"/>
    </location>
</feature>
<dbReference type="Proteomes" id="UP000694941">
    <property type="component" value="Unplaced"/>
</dbReference>
<protein>
    <submittedName>
        <fullName evidence="3">Flocculation protein FLO11-like</fullName>
    </submittedName>
</protein>
<feature type="compositionally biased region" description="Pro residues" evidence="1">
    <location>
        <begin position="396"/>
        <end position="414"/>
    </location>
</feature>
<dbReference type="GeneID" id="106463595"/>
<proteinExistence type="predicted"/>
<organism evidence="2 3">
    <name type="scientific">Limulus polyphemus</name>
    <name type="common">Atlantic horseshoe crab</name>
    <dbReference type="NCBI Taxonomy" id="6850"/>
    <lineage>
        <taxon>Eukaryota</taxon>
        <taxon>Metazoa</taxon>
        <taxon>Ecdysozoa</taxon>
        <taxon>Arthropoda</taxon>
        <taxon>Chelicerata</taxon>
        <taxon>Merostomata</taxon>
        <taxon>Xiphosura</taxon>
        <taxon>Limulidae</taxon>
        <taxon>Limulus</taxon>
    </lineage>
</organism>
<feature type="compositionally biased region" description="Low complexity" evidence="1">
    <location>
        <begin position="571"/>
        <end position="612"/>
    </location>
</feature>
<feature type="compositionally biased region" description="Low complexity" evidence="1">
    <location>
        <begin position="181"/>
        <end position="208"/>
    </location>
</feature>
<feature type="region of interest" description="Disordered" evidence="1">
    <location>
        <begin position="515"/>
        <end position="612"/>
    </location>
</feature>
<keyword evidence="2" id="KW-1185">Reference proteome</keyword>
<accession>A0ABM1ST77</accession>
<dbReference type="RefSeq" id="XP_022246833.1">
    <property type="nucleotide sequence ID" value="XM_022391125.1"/>
</dbReference>
<reference evidence="3" key="1">
    <citation type="submission" date="2025-08" db="UniProtKB">
        <authorList>
            <consortium name="RefSeq"/>
        </authorList>
    </citation>
    <scope>IDENTIFICATION</scope>
    <source>
        <tissue evidence="3">Muscle</tissue>
    </source>
</reference>
<evidence type="ECO:0000313" key="2">
    <source>
        <dbReference type="Proteomes" id="UP000694941"/>
    </source>
</evidence>
<feature type="compositionally biased region" description="Low complexity" evidence="1">
    <location>
        <begin position="529"/>
        <end position="543"/>
    </location>
</feature>
<name>A0ABM1ST77_LIMPO</name>
<evidence type="ECO:0000256" key="1">
    <source>
        <dbReference type="SAM" id="MobiDB-lite"/>
    </source>
</evidence>
<feature type="region of interest" description="Disordered" evidence="1">
    <location>
        <begin position="332"/>
        <end position="415"/>
    </location>
</feature>
<feature type="compositionally biased region" description="Basic residues" evidence="1">
    <location>
        <begin position="367"/>
        <end position="381"/>
    </location>
</feature>
<feature type="region of interest" description="Disordered" evidence="1">
    <location>
        <begin position="156"/>
        <end position="220"/>
    </location>
</feature>